<proteinExistence type="predicted"/>
<reference evidence="4" key="1">
    <citation type="journal article" date="2020" name="Microbiol. Resour. Announc.">
        <title>Draft Genome Sequences of Thiorhodococcus mannitoliphagus and Thiorhodococcus minor, Purple Sulfur Photosynthetic Bacteria in the Gammaproteobacterial Family Chromatiaceae.</title>
        <authorList>
            <person name="Aviles F.A."/>
            <person name="Meyer T.E."/>
            <person name="Kyndt J.A."/>
        </authorList>
    </citation>
    <scope>NUCLEOTIDE SEQUENCE [LARGE SCALE GENOMIC DNA]</scope>
    <source>
        <strain evidence="4">DSM 18266</strain>
    </source>
</reference>
<dbReference type="RefSeq" id="WP_164656321.1">
    <property type="nucleotide sequence ID" value="NZ_JAAIJR010000152.1"/>
</dbReference>
<reference evidence="3 4" key="2">
    <citation type="submission" date="2020-02" db="EMBL/GenBank/DDBJ databases">
        <title>Genome sequences of Thiorhodococcus mannitoliphagus and Thiorhodococcus minor, purple sulfur photosynthetic bacteria in the gammaproteobacterial family, Chromatiaceae.</title>
        <authorList>
            <person name="Aviles F.A."/>
            <person name="Meyer T.E."/>
            <person name="Kyndt J.A."/>
        </authorList>
    </citation>
    <scope>NUCLEOTIDE SEQUENCE [LARGE SCALE GENOMIC DNA]</scope>
    <source>
        <strain evidence="3 4">DSM 18266</strain>
    </source>
</reference>
<gene>
    <name evidence="3" type="ORF">G3480_22610</name>
</gene>
<dbReference type="EMBL" id="JAAIJR010000152">
    <property type="protein sequence ID" value="NEX23054.1"/>
    <property type="molecule type" value="Genomic_DNA"/>
</dbReference>
<dbReference type="PANTHER" id="PTHR35149">
    <property type="entry name" value="SLL5132 PROTEIN"/>
    <property type="match status" value="1"/>
</dbReference>
<dbReference type="Pfam" id="PF07510">
    <property type="entry name" value="GmrSD_C"/>
    <property type="match status" value="1"/>
</dbReference>
<comment type="caution">
    <text evidence="3">The sequence shown here is derived from an EMBL/GenBank/DDBJ whole genome shotgun (WGS) entry which is preliminary data.</text>
</comment>
<dbReference type="Proteomes" id="UP000471640">
    <property type="component" value="Unassembled WGS sequence"/>
</dbReference>
<keyword evidence="4" id="KW-1185">Reference proteome</keyword>
<organism evidence="3 4">
    <name type="scientific">Thiorhodococcus mannitoliphagus</name>
    <dbReference type="NCBI Taxonomy" id="329406"/>
    <lineage>
        <taxon>Bacteria</taxon>
        <taxon>Pseudomonadati</taxon>
        <taxon>Pseudomonadota</taxon>
        <taxon>Gammaproteobacteria</taxon>
        <taxon>Chromatiales</taxon>
        <taxon>Chromatiaceae</taxon>
        <taxon>Thiorhodococcus</taxon>
    </lineage>
</organism>
<evidence type="ECO:0000259" key="1">
    <source>
        <dbReference type="Pfam" id="PF03235"/>
    </source>
</evidence>
<dbReference type="AlphaFoldDB" id="A0A6P1E4V4"/>
<feature type="domain" description="GmrSD restriction endonucleases C-terminal" evidence="2">
    <location>
        <begin position="578"/>
        <end position="651"/>
    </location>
</feature>
<dbReference type="InterPro" id="IPR011089">
    <property type="entry name" value="GmrSD_C"/>
</dbReference>
<dbReference type="InterPro" id="IPR004919">
    <property type="entry name" value="GmrSD_N"/>
</dbReference>
<evidence type="ECO:0000259" key="2">
    <source>
        <dbReference type="Pfam" id="PF07510"/>
    </source>
</evidence>
<accession>A0A6P1E4V4</accession>
<evidence type="ECO:0000313" key="3">
    <source>
        <dbReference type="EMBL" id="NEX23054.1"/>
    </source>
</evidence>
<name>A0A6P1E4V4_9GAMM</name>
<evidence type="ECO:0000313" key="4">
    <source>
        <dbReference type="Proteomes" id="UP000471640"/>
    </source>
</evidence>
<protein>
    <submittedName>
        <fullName evidence="3">DUF262 domain-containing protein</fullName>
    </submittedName>
</protein>
<feature type="domain" description="GmrSD restriction endonucleases N-terminal" evidence="1">
    <location>
        <begin position="14"/>
        <end position="263"/>
    </location>
</feature>
<dbReference type="PANTHER" id="PTHR35149:SF1">
    <property type="entry name" value="DUF5655 DOMAIN-CONTAINING PROTEIN"/>
    <property type="match status" value="1"/>
</dbReference>
<dbReference type="Pfam" id="PF03235">
    <property type="entry name" value="GmrSD_N"/>
    <property type="match status" value="1"/>
</dbReference>
<sequence length="705" mass="79180">MLTPTRFSHLPSVRDILADGDTVFVIPTFQRPYAWGEKQIQDLGRDLQEAAGATSPQHYFAQAHLVEIGVNGGDLASLLDNEHQTLQEAIIQKQNNHIRSFYAVIDGQQRLVTLYLLSIMQELVAPSQVLPTPFPNLFKLMLPGGSYLPRIILGTQADHAFFAGMVDWLLGQIPPVAAPTIEAYLQGLIVAPNSPAQQRLKAAALSLLNTFFSPAITPTVGLIANHSIKMGITELDTHYALTSFITLNDRGKSLSVLERLKSLWLQRAVVGGHGPLVMDIHHIFGDLYRVADRCAEVGLANDVDRAEDLLCQLLYHWLNMEDPSHELWYGAETVYEWFRDHLYVQRVLPNWVDAAKRLRDQISHLCDVYLSSSAPAQPSIHYPNTSTLHEDYFTVLIRLGLPPHLLALLLRFRNQFQIEWHERFDIQVAVNPKLIQPICDQLSAANRDPALVDYRHRILARLPANGCAKVSDTEDPPIVTIRKSILEAVERITVLASKEGSNPRAGFISRCGITFGPGAQVAQEINAWYVFCNWTGLYDCFYLDTLCHRNAPSSELFLFFEWERFLIEQSSGTPVAGRQGQPSLQLEHILPKSWQDTIDGAGQTFSQWGFRDAADFERSLLNRIGNKALLWEQCNQSVGNNHPDIKARHYIGNLCNHAPQANALKHIEQLGSDLMMLGLGPSPVFKHYMELRCAELATFALQRLC</sequence>